<dbReference type="GO" id="GO:0004553">
    <property type="term" value="F:hydrolase activity, hydrolyzing O-glycosyl compounds"/>
    <property type="evidence" value="ECO:0007669"/>
    <property type="project" value="InterPro"/>
</dbReference>
<evidence type="ECO:0000313" key="4">
    <source>
        <dbReference type="Proteomes" id="UP000728032"/>
    </source>
</evidence>
<dbReference type="OrthoDB" id="6411986at2759"/>
<dbReference type="GO" id="GO:0005975">
    <property type="term" value="P:carbohydrate metabolic process"/>
    <property type="evidence" value="ECO:0007669"/>
    <property type="project" value="InterPro"/>
</dbReference>
<dbReference type="SUPFAM" id="SSF51445">
    <property type="entry name" value="(Trans)glycosidases"/>
    <property type="match status" value="1"/>
</dbReference>
<dbReference type="EMBL" id="CAJPVJ010047295">
    <property type="protein sequence ID" value="CAG2182706.1"/>
    <property type="molecule type" value="Genomic_DNA"/>
</dbReference>
<dbReference type="Proteomes" id="UP000728032">
    <property type="component" value="Unassembled WGS sequence"/>
</dbReference>
<dbReference type="PANTHER" id="PTHR23421">
    <property type="entry name" value="BETA-GALACTOSIDASE RELATED"/>
    <property type="match status" value="1"/>
</dbReference>
<comment type="similarity">
    <text evidence="1">Belongs to the glycosyl hydrolase 35 family.</text>
</comment>
<feature type="non-terminal residue" evidence="3">
    <location>
        <position position="114"/>
    </location>
</feature>
<feature type="domain" description="Glycoside hydrolase 35 catalytic" evidence="2">
    <location>
        <begin position="2"/>
        <end position="113"/>
    </location>
</feature>
<proteinExistence type="inferred from homology"/>
<keyword evidence="4" id="KW-1185">Reference proteome</keyword>
<dbReference type="InterPro" id="IPR031330">
    <property type="entry name" value="Gly_Hdrlase_35_cat"/>
</dbReference>
<gene>
    <name evidence="3" type="ORF">ONB1V03_LOCUS22127</name>
</gene>
<dbReference type="InterPro" id="IPR017853">
    <property type="entry name" value="GH"/>
</dbReference>
<evidence type="ECO:0000313" key="3">
    <source>
        <dbReference type="EMBL" id="CAD7665570.1"/>
    </source>
</evidence>
<dbReference type="AlphaFoldDB" id="A0A7R9MUQ6"/>
<protein>
    <recommendedName>
        <fullName evidence="2">Glycoside hydrolase 35 catalytic domain-containing protein</fullName>
    </recommendedName>
</protein>
<organism evidence="3">
    <name type="scientific">Oppiella nova</name>
    <dbReference type="NCBI Taxonomy" id="334625"/>
    <lineage>
        <taxon>Eukaryota</taxon>
        <taxon>Metazoa</taxon>
        <taxon>Ecdysozoa</taxon>
        <taxon>Arthropoda</taxon>
        <taxon>Chelicerata</taxon>
        <taxon>Arachnida</taxon>
        <taxon>Acari</taxon>
        <taxon>Acariformes</taxon>
        <taxon>Sarcoptiformes</taxon>
        <taxon>Oribatida</taxon>
        <taxon>Brachypylina</taxon>
        <taxon>Oppioidea</taxon>
        <taxon>Oppiidae</taxon>
        <taxon>Oppiella</taxon>
    </lineage>
</organism>
<evidence type="ECO:0000259" key="2">
    <source>
        <dbReference type="Pfam" id="PF01301"/>
    </source>
</evidence>
<feature type="non-terminal residue" evidence="3">
    <location>
        <position position="1"/>
    </location>
</feature>
<sequence length="114" mass="12956">ALQYENEFGGIRSQGDQEYFDLMRNTIDKSGFKELLTNCDGGATLVTALKTIQKGVLETVNFNSDSLKQLTALRQAQPNKPLYVSEFWPGWFDYWGGGHAHYDVKKFEKEVTDV</sequence>
<name>A0A7R9MUQ6_9ACAR</name>
<dbReference type="Gene3D" id="3.20.20.80">
    <property type="entry name" value="Glycosidases"/>
    <property type="match status" value="1"/>
</dbReference>
<accession>A0A7R9MUQ6</accession>
<reference evidence="3" key="1">
    <citation type="submission" date="2020-11" db="EMBL/GenBank/DDBJ databases">
        <authorList>
            <person name="Tran Van P."/>
        </authorList>
    </citation>
    <scope>NUCLEOTIDE SEQUENCE</scope>
</reference>
<dbReference type="InterPro" id="IPR001944">
    <property type="entry name" value="Glycoside_Hdrlase_35"/>
</dbReference>
<dbReference type="EMBL" id="OC962120">
    <property type="protein sequence ID" value="CAD7665570.1"/>
    <property type="molecule type" value="Genomic_DNA"/>
</dbReference>
<dbReference type="Pfam" id="PF01301">
    <property type="entry name" value="Glyco_hydro_35"/>
    <property type="match status" value="1"/>
</dbReference>
<evidence type="ECO:0000256" key="1">
    <source>
        <dbReference type="ARBA" id="ARBA00009809"/>
    </source>
</evidence>